<feature type="transmembrane region" description="Helical" evidence="5">
    <location>
        <begin position="63"/>
        <end position="82"/>
    </location>
</feature>
<evidence type="ECO:0000256" key="2">
    <source>
        <dbReference type="ARBA" id="ARBA00022692"/>
    </source>
</evidence>
<keyword evidence="2 5" id="KW-0812">Transmembrane</keyword>
<evidence type="ECO:0000313" key="6">
    <source>
        <dbReference type="EMBL" id="MBM6851295.1"/>
    </source>
</evidence>
<keyword evidence="3 5" id="KW-1133">Transmembrane helix</keyword>
<dbReference type="InterPro" id="IPR007300">
    <property type="entry name" value="CidB/LrgB"/>
</dbReference>
<sequence length="229" mass="23593">MSALWESPFFGVTLTILAYWAGCRIQKRTGLVICNGLVLAVGMIVAVLVIFDIPYEAYNAGGSLINLFLGPATVCLAVTIYAQIDQLKKNLLPILAGCAAGALTSVLSIWGLCRLFGLDRELTVSLLPKSVTTPIATALAEGQGGIVSITVAAVIYTGILGNLCAPFLIRLFRVKDPVAAGLGIGACSHAMGTARALELGETEGAMSGLAIGLCGIVTTLVVLCLGGLL</sequence>
<protein>
    <submittedName>
        <fullName evidence="6">LrgB family protein</fullName>
    </submittedName>
</protein>
<evidence type="ECO:0000256" key="1">
    <source>
        <dbReference type="ARBA" id="ARBA00004141"/>
    </source>
</evidence>
<feature type="transmembrane region" description="Helical" evidence="5">
    <location>
        <begin position="178"/>
        <end position="197"/>
    </location>
</feature>
<evidence type="ECO:0000256" key="5">
    <source>
        <dbReference type="SAM" id="Phobius"/>
    </source>
</evidence>
<dbReference type="PANTHER" id="PTHR30249">
    <property type="entry name" value="PUTATIVE SEROTONIN TRANSPORTER"/>
    <property type="match status" value="1"/>
</dbReference>
<reference evidence="6 7" key="1">
    <citation type="journal article" date="2021" name="Sci. Rep.">
        <title>The distribution of antibiotic resistance genes in chicken gut microbiota commensals.</title>
        <authorList>
            <person name="Juricova H."/>
            <person name="Matiasovicova J."/>
            <person name="Kubasova T."/>
            <person name="Cejkova D."/>
            <person name="Rychlik I."/>
        </authorList>
    </citation>
    <scope>NUCLEOTIDE SEQUENCE [LARGE SCALE GENOMIC DNA]</scope>
    <source>
        <strain evidence="6 7">An411</strain>
    </source>
</reference>
<dbReference type="PANTHER" id="PTHR30249:SF0">
    <property type="entry name" value="PLASTIDAL GLYCOLATE_GLYCERATE TRANSLOCATOR 1, CHLOROPLASTIC"/>
    <property type="match status" value="1"/>
</dbReference>
<evidence type="ECO:0000256" key="4">
    <source>
        <dbReference type="ARBA" id="ARBA00023136"/>
    </source>
</evidence>
<evidence type="ECO:0000313" key="7">
    <source>
        <dbReference type="Proteomes" id="UP000719500"/>
    </source>
</evidence>
<gene>
    <name evidence="6" type="ORF">H9X91_07575</name>
</gene>
<feature type="transmembrane region" description="Helical" evidence="5">
    <location>
        <begin position="209"/>
        <end position="228"/>
    </location>
</feature>
<dbReference type="Proteomes" id="UP000719500">
    <property type="component" value="Unassembled WGS sequence"/>
</dbReference>
<accession>A0ABS2FVI5</accession>
<name>A0ABS2FVI5_9FIRM</name>
<comment type="subcellular location">
    <subcellularLocation>
        <location evidence="1">Membrane</location>
        <topology evidence="1">Multi-pass membrane protein</topology>
    </subcellularLocation>
</comment>
<feature type="transmembrane region" description="Helical" evidence="5">
    <location>
        <begin position="6"/>
        <end position="23"/>
    </location>
</feature>
<feature type="transmembrane region" description="Helical" evidence="5">
    <location>
        <begin position="146"/>
        <end position="169"/>
    </location>
</feature>
<feature type="transmembrane region" description="Helical" evidence="5">
    <location>
        <begin position="94"/>
        <end position="117"/>
    </location>
</feature>
<dbReference type="Pfam" id="PF04172">
    <property type="entry name" value="LrgB"/>
    <property type="match status" value="1"/>
</dbReference>
<evidence type="ECO:0000256" key="3">
    <source>
        <dbReference type="ARBA" id="ARBA00022989"/>
    </source>
</evidence>
<dbReference type="EMBL" id="JACSNX010000008">
    <property type="protein sequence ID" value="MBM6851295.1"/>
    <property type="molecule type" value="Genomic_DNA"/>
</dbReference>
<proteinExistence type="predicted"/>
<feature type="transmembrane region" description="Helical" evidence="5">
    <location>
        <begin position="30"/>
        <end position="51"/>
    </location>
</feature>
<keyword evidence="4 5" id="KW-0472">Membrane</keyword>
<keyword evidence="7" id="KW-1185">Reference proteome</keyword>
<organism evidence="6 7">
    <name type="scientific">Oscillibacter valericigenes</name>
    <dbReference type="NCBI Taxonomy" id="351091"/>
    <lineage>
        <taxon>Bacteria</taxon>
        <taxon>Bacillati</taxon>
        <taxon>Bacillota</taxon>
        <taxon>Clostridia</taxon>
        <taxon>Eubacteriales</taxon>
        <taxon>Oscillospiraceae</taxon>
        <taxon>Oscillibacter</taxon>
    </lineage>
</organism>
<dbReference type="RefSeq" id="WP_204804023.1">
    <property type="nucleotide sequence ID" value="NZ_JACSNX010000008.1"/>
</dbReference>
<comment type="caution">
    <text evidence="6">The sequence shown here is derived from an EMBL/GenBank/DDBJ whole genome shotgun (WGS) entry which is preliminary data.</text>
</comment>